<organism evidence="2">
    <name type="scientific">Thermofilum pendens</name>
    <dbReference type="NCBI Taxonomy" id="2269"/>
    <lineage>
        <taxon>Archaea</taxon>
        <taxon>Thermoproteota</taxon>
        <taxon>Thermoprotei</taxon>
        <taxon>Thermofilales</taxon>
        <taxon>Thermofilaceae</taxon>
        <taxon>Thermofilum</taxon>
    </lineage>
</organism>
<gene>
    <name evidence="2" type="ORF">ENU21_03870</name>
</gene>
<dbReference type="InterPro" id="IPR007560">
    <property type="entry name" value="Restrct_endonuc_IV_Mrr"/>
</dbReference>
<reference evidence="2" key="1">
    <citation type="journal article" date="2020" name="mSystems">
        <title>Genome- and Community-Level Interaction Insights into Carbon Utilization and Element Cycling Functions of Hydrothermarchaeota in Hydrothermal Sediment.</title>
        <authorList>
            <person name="Zhou Z."/>
            <person name="Liu Y."/>
            <person name="Xu W."/>
            <person name="Pan J."/>
            <person name="Luo Z.H."/>
            <person name="Li M."/>
        </authorList>
    </citation>
    <scope>NUCLEOTIDE SEQUENCE</scope>
    <source>
        <strain evidence="2">SpSt-649</strain>
    </source>
</reference>
<evidence type="ECO:0000259" key="1">
    <source>
        <dbReference type="Pfam" id="PF04471"/>
    </source>
</evidence>
<name>A0A7C4D2B2_THEPE</name>
<proteinExistence type="predicted"/>
<dbReference type="InterPro" id="IPR011335">
    <property type="entry name" value="Restrct_endonuc-II-like"/>
</dbReference>
<dbReference type="GO" id="GO:0003677">
    <property type="term" value="F:DNA binding"/>
    <property type="evidence" value="ECO:0007669"/>
    <property type="project" value="InterPro"/>
</dbReference>
<dbReference type="EMBL" id="DTBQ01000105">
    <property type="protein sequence ID" value="HGM46875.1"/>
    <property type="molecule type" value="Genomic_DNA"/>
</dbReference>
<dbReference type="GO" id="GO:0004519">
    <property type="term" value="F:endonuclease activity"/>
    <property type="evidence" value="ECO:0007669"/>
    <property type="project" value="InterPro"/>
</dbReference>
<dbReference type="SUPFAM" id="SSF52980">
    <property type="entry name" value="Restriction endonuclease-like"/>
    <property type="match status" value="1"/>
</dbReference>
<dbReference type="Pfam" id="PF04471">
    <property type="entry name" value="Mrr_cat"/>
    <property type="match status" value="1"/>
</dbReference>
<dbReference type="AlphaFoldDB" id="A0A7C4D2B2"/>
<evidence type="ECO:0000313" key="2">
    <source>
        <dbReference type="EMBL" id="HGM46875.1"/>
    </source>
</evidence>
<protein>
    <recommendedName>
        <fullName evidence="1">Restriction endonuclease type IV Mrr domain-containing protein</fullName>
    </recommendedName>
</protein>
<comment type="caution">
    <text evidence="2">The sequence shown here is derived from an EMBL/GenBank/DDBJ whole genome shotgun (WGS) entry which is preliminary data.</text>
</comment>
<feature type="domain" description="Restriction endonuclease type IV Mrr" evidence="1">
    <location>
        <begin position="81"/>
        <end position="139"/>
    </location>
</feature>
<dbReference type="GO" id="GO:0009307">
    <property type="term" value="P:DNA restriction-modification system"/>
    <property type="evidence" value="ECO:0007669"/>
    <property type="project" value="InterPro"/>
</dbReference>
<sequence>MGARFRAEYLILSIARTLSAREKITLDELSEIAETPSDFAESVLSSLGIESRELKREDLPVIIVRAWKAGFPLLDMALSAGWSTLEELVGVLLEEHGFTCRRNVRVKLAGRRYEIDLLALKGDILLCVDCKRWTKARVSELKRAAINQKDRCGAVARLIESGEVPCLGIAAEVKVFPVIVPLHSTAISSHEGVLVVGIYDLAAILRDISSVLLAEAGAQHFKARCVGYRKKQI</sequence>
<accession>A0A7C4D2B2</accession>